<dbReference type="EMBL" id="JAQQLE010000001">
    <property type="protein sequence ID" value="MDC7712945.1"/>
    <property type="molecule type" value="Genomic_DNA"/>
</dbReference>
<reference evidence="1 2" key="1">
    <citation type="submission" date="2023-01" db="EMBL/GenBank/DDBJ databases">
        <title>Novel species of the genus Vogesella isolated from rivers.</title>
        <authorList>
            <person name="Lu H."/>
        </authorList>
    </citation>
    <scope>NUCLEOTIDE SEQUENCE [LARGE SCALE GENOMIC DNA]</scope>
    <source>
        <strain evidence="1 2">LYT5W</strain>
    </source>
</reference>
<dbReference type="RefSeq" id="WP_272770624.1">
    <property type="nucleotide sequence ID" value="NZ_JAQQLE010000001.1"/>
</dbReference>
<comment type="caution">
    <text evidence="1">The sequence shown here is derived from an EMBL/GenBank/DDBJ whole genome shotgun (WGS) entry which is preliminary data.</text>
</comment>
<dbReference type="Proteomes" id="UP001222030">
    <property type="component" value="Unassembled WGS sequence"/>
</dbReference>
<proteinExistence type="predicted"/>
<sequence length="58" mass="6378">MAIPLVPDGIVDLGMQLSRNDIAKHREFQFVQSNNISNIVYMGSNLPPLAALRSEKAP</sequence>
<evidence type="ECO:0000313" key="1">
    <source>
        <dbReference type="EMBL" id="MDC7712945.1"/>
    </source>
</evidence>
<evidence type="ECO:0000313" key="2">
    <source>
        <dbReference type="Proteomes" id="UP001222030"/>
    </source>
</evidence>
<keyword evidence="2" id="KW-1185">Reference proteome</keyword>
<gene>
    <name evidence="1" type="ORF">PQU96_02195</name>
</gene>
<protein>
    <submittedName>
        <fullName evidence="1">Uncharacterized protein</fullName>
    </submittedName>
</protein>
<name>A0ABT5IK67_9NEIS</name>
<accession>A0ABT5IK67</accession>
<organism evidence="1 2">
    <name type="scientific">Vogesella margarita</name>
    <dbReference type="NCBI Taxonomy" id="2984199"/>
    <lineage>
        <taxon>Bacteria</taxon>
        <taxon>Pseudomonadati</taxon>
        <taxon>Pseudomonadota</taxon>
        <taxon>Betaproteobacteria</taxon>
        <taxon>Neisseriales</taxon>
        <taxon>Chromobacteriaceae</taxon>
        <taxon>Vogesella</taxon>
    </lineage>
</organism>